<evidence type="ECO:0000313" key="3">
    <source>
        <dbReference type="EMBL" id="MXP24332.1"/>
    </source>
</evidence>
<dbReference type="EMBL" id="WMBR01000011">
    <property type="protein sequence ID" value="MXP24332.1"/>
    <property type="molecule type" value="Genomic_DNA"/>
</dbReference>
<evidence type="ECO:0000313" key="4">
    <source>
        <dbReference type="Proteomes" id="UP000475545"/>
    </source>
</evidence>
<reference evidence="3 4" key="1">
    <citation type="submission" date="2019-11" db="EMBL/GenBank/DDBJ databases">
        <title>Gordonia sp. nov., a novel actinobacterium isolated from mangrove soil in Hainan.</title>
        <authorList>
            <person name="Huang X."/>
            <person name="Xie Y."/>
            <person name="Chu X."/>
            <person name="Xiao K."/>
        </authorList>
    </citation>
    <scope>NUCLEOTIDE SEQUENCE [LARGE SCALE GENOMIC DNA]</scope>
    <source>
        <strain evidence="3 4">HNM0687</strain>
    </source>
</reference>
<keyword evidence="4" id="KW-1185">Reference proteome</keyword>
<feature type="domain" description="Swt1-like HEPN" evidence="2">
    <location>
        <begin position="11"/>
        <end position="134"/>
    </location>
</feature>
<feature type="region of interest" description="Disordered" evidence="1">
    <location>
        <begin position="760"/>
        <end position="779"/>
    </location>
</feature>
<protein>
    <submittedName>
        <fullName evidence="3">DUF499 domain-containing protein</fullName>
    </submittedName>
</protein>
<feature type="region of interest" description="Disordered" evidence="1">
    <location>
        <begin position="986"/>
        <end position="1047"/>
    </location>
</feature>
<dbReference type="Proteomes" id="UP000475545">
    <property type="component" value="Unassembled WGS sequence"/>
</dbReference>
<dbReference type="InterPro" id="IPR041650">
    <property type="entry name" value="HEPN_Swt1"/>
</dbReference>
<dbReference type="Pfam" id="PF04465">
    <property type="entry name" value="DUF499"/>
    <property type="match status" value="1"/>
</dbReference>
<name>A0A6L7GXJ3_9ACTN</name>
<evidence type="ECO:0000259" key="2">
    <source>
        <dbReference type="Pfam" id="PF18731"/>
    </source>
</evidence>
<gene>
    <name evidence="3" type="ORF">GIY30_23710</name>
</gene>
<proteinExistence type="predicted"/>
<dbReference type="RefSeq" id="WP_160904533.1">
    <property type="nucleotide sequence ID" value="NZ_CP102850.1"/>
</dbReference>
<organism evidence="3 4">
    <name type="scientific">Gordonia mangrovi</name>
    <dbReference type="NCBI Taxonomy" id="2665643"/>
    <lineage>
        <taxon>Bacteria</taxon>
        <taxon>Bacillati</taxon>
        <taxon>Actinomycetota</taxon>
        <taxon>Actinomycetes</taxon>
        <taxon>Mycobacteriales</taxon>
        <taxon>Gordoniaceae</taxon>
        <taxon>Gordonia</taxon>
    </lineage>
</organism>
<comment type="caution">
    <text evidence="3">The sequence shown here is derived from an EMBL/GenBank/DDBJ whole genome shotgun (WGS) entry which is preliminary data.</text>
</comment>
<sequence>MATSNRERIDRMFQAMAPALDDFISTVIGRADRAKGAEWVKLVQAKDQRNNSAGDRTYDPRDPQVQFRMLTEGNITGGIKQGWYPFNSELGRSGETYASELREARNSWAHNGTFSDDDAYRALDTGERLLRLIGAAKEGDEVKEIRLNLRRVTADKADKKALKAAVDNPESTGLKPWRDVLPPHQDVATGNFHASEFAADLYKVASGGEVDADYADPVEFFRRTYLTEGLQDLIGRAVRRLSGDDNSSPVINLQTNFGGGKTHSMLSLWHVAAGLPAGDFPQDVQELLVASGYTGDKANRVAIVGNHLSPSGVLHGDTHVNTVWGELAWQLGGKEAYAIVAKADADRTPPGQALHDLLAAYSPAVILVDEWVAYARSLVGRDDLAGGTFDDQFTFAQSLTEAAKGTSGILLAISIPASESGDDSEPVIGNAEEVGGTHGLEALKRLQNVVRRVADQWRPASSTEAYHIVKQRLFTQPDAAALAAINATARSYVEMYRKYTDDFPRESRDTAYEDRIKQTYPIHPELFDTLYEEWSSLERFQRTRGVLRLMSTVIHALWTGEDASPLIMPGSIPLATSEVNSELTQYLQDSWKAIIDADVDGPQSEPARVDKDKPLFGQRSLTKRLARTVFFGAAPTVAPGASSKGIATQRVFLGTAIPGDVPGNFHSALNQLQDRATYFYSGSGKYWYDLQANITRTAKDQAERLHKEDVWAEIVQRLQTQGRSRGDFAGIHVCPEVNADIPDIDEARLVVLHPKVAHKRGTDSPAKEFAQKATEQRGSASRTHRNMVIFLAADEARLEELDNAVRDYLGWRHVLDNETDLDLTQNQKNQAAQRRDQAGQTASSRLLQTFTWALVPSAQKDISAPFVIREVKVEGQSESLAERACRRLGNDGDLSTRQAAATIRLSINKVPQIWKDGHVSLGTLWGLYSQYTYMPRLRDRRVLDEGVVELPMIWETDAYALATDYDASADRYIGLWIPGDKDPAPAPTDSLLLVRPDRASAQRDIESKADERNGGDSNDKDADTNVRRTDKDSETPKPPPAPRNTRFFGVKTLDADRIALDFKNIADEVLAHLRDGDAEVSVTIEIEATDPLGFSEGTVRTVSENARTLKFDDAQSGFEDS</sequence>
<evidence type="ECO:0000256" key="1">
    <source>
        <dbReference type="SAM" id="MobiDB-lite"/>
    </source>
</evidence>
<dbReference type="InterPro" id="IPR007555">
    <property type="entry name" value="DUF499"/>
</dbReference>
<dbReference type="Pfam" id="PF18731">
    <property type="entry name" value="HEPN_Swt1"/>
    <property type="match status" value="1"/>
</dbReference>
<feature type="compositionally biased region" description="Basic and acidic residues" evidence="1">
    <location>
        <begin position="760"/>
        <end position="770"/>
    </location>
</feature>
<accession>A0A6L7GXJ3</accession>
<dbReference type="AlphaFoldDB" id="A0A6L7GXJ3"/>
<feature type="compositionally biased region" description="Basic and acidic residues" evidence="1">
    <location>
        <begin position="995"/>
        <end position="1035"/>
    </location>
</feature>